<feature type="transmembrane region" description="Helical" evidence="6">
    <location>
        <begin position="149"/>
        <end position="167"/>
    </location>
</feature>
<feature type="transmembrane region" description="Helical" evidence="6">
    <location>
        <begin position="346"/>
        <end position="362"/>
    </location>
</feature>
<evidence type="ECO:0000256" key="2">
    <source>
        <dbReference type="ARBA" id="ARBA00022692"/>
    </source>
</evidence>
<dbReference type="AlphaFoldDB" id="A0A2R6Y3V1"/>
<feature type="transmembrane region" description="Helical" evidence="6">
    <location>
        <begin position="661"/>
        <end position="682"/>
    </location>
</feature>
<feature type="transmembrane region" description="Helical" evidence="6">
    <location>
        <begin position="541"/>
        <end position="569"/>
    </location>
</feature>
<feature type="transmembrane region" description="Helical" evidence="6">
    <location>
        <begin position="7"/>
        <end position="24"/>
    </location>
</feature>
<comment type="caution">
    <text evidence="8">The sequence shown here is derived from an EMBL/GenBank/DDBJ whole genome shotgun (WGS) entry which is preliminary data.</text>
</comment>
<evidence type="ECO:0000256" key="3">
    <source>
        <dbReference type="ARBA" id="ARBA00022989"/>
    </source>
</evidence>
<dbReference type="EMBL" id="PEBX01000009">
    <property type="protein sequence ID" value="PTQ57315.1"/>
    <property type="molecule type" value="Genomic_DNA"/>
</dbReference>
<feature type="transmembrane region" description="Helical" evidence="6">
    <location>
        <begin position="605"/>
        <end position="626"/>
    </location>
</feature>
<proteinExistence type="predicted"/>
<evidence type="ECO:0000259" key="7">
    <source>
        <dbReference type="Pfam" id="PF04932"/>
    </source>
</evidence>
<protein>
    <recommendedName>
        <fullName evidence="7">O-antigen ligase-related domain-containing protein</fullName>
    </recommendedName>
</protein>
<keyword evidence="2 6" id="KW-0812">Transmembrane</keyword>
<reference evidence="9" key="1">
    <citation type="journal article" date="2018" name="Sci. Rep.">
        <title>Lignite coal burning seam in the remote Altai Mountains harbors a hydrogen-driven thermophilic microbial community.</title>
        <authorList>
            <person name="Kadnikov V.V."/>
            <person name="Mardanov A.V."/>
            <person name="Ivasenko D.A."/>
            <person name="Antsiferov D.V."/>
            <person name="Beletsky A.V."/>
            <person name="Karnachuk O.V."/>
            <person name="Ravin N.V."/>
        </authorList>
    </citation>
    <scope>NUCLEOTIDE SEQUENCE [LARGE SCALE GENOMIC DNA]</scope>
</reference>
<evidence type="ECO:0000256" key="1">
    <source>
        <dbReference type="ARBA" id="ARBA00004141"/>
    </source>
</evidence>
<accession>A0A2R6Y3V1</accession>
<dbReference type="Proteomes" id="UP000244338">
    <property type="component" value="Unassembled WGS sequence"/>
</dbReference>
<feature type="transmembrane region" description="Helical" evidence="6">
    <location>
        <begin position="374"/>
        <end position="397"/>
    </location>
</feature>
<feature type="region of interest" description="Disordered" evidence="5">
    <location>
        <begin position="70"/>
        <end position="93"/>
    </location>
</feature>
<feature type="transmembrane region" description="Helical" evidence="6">
    <location>
        <begin position="446"/>
        <end position="467"/>
    </location>
</feature>
<evidence type="ECO:0000313" key="9">
    <source>
        <dbReference type="Proteomes" id="UP000244338"/>
    </source>
</evidence>
<sequence length="955" mass="108614">MSNKHSFRFVHVLFLSYALIFLFSPWNRGLFFFEDMIVYDVLLLSWSVVSFVYVVYEVISAGTEERIRTDVQSKKKKKKRPSGEVGASAAHGVSGHYARQERWTLLAHRFGLIGSFSNMMMTWGLLLLSIWYVIRAPFGVQASNAWDQAYRIAAVVLSFIVLGALFRTEHAHVEDGREDQVERTGPKIIGLGVFATLAWTSIFALLAAVGLVEYQDAVLDNNRLSSVYQYPNTYGVIIGALLILTLFYVTGVERSHGANDTAVDDAKSGIKHSTKDGTKKERFLFPYGRSDTRLLLLSAFKFVSAWLLPLLWVAFIYSFSRGAWVLLPVFWWLGLWAFSWRYQMRYIGLTLGSVLVALPLIVRFNQWMEERSLIGLGLTFGASLFFAVLVMGMDVWLNRRWVNHRISRAVSKPKGMQESRRESGTEALTPVGESVLSERMARIPGLIFRSVMPVLTVLLGGVGFIVLRSEAVLSRLPGEVAARLKDISLSTQNTVERFNFYKDSLKLMRDHPLFGAGGDAWRDVFLHYQSYPYFSTQTHSFIFQLALETGLLGLILFGLALAMLIIRIIFALGKLDASGRFHLLAYTLAMFYLFAHAQIDFDFSYGFILLLFWTLWALVEAYMPPFKTFRKMMRKREMNEVPAEKIVQHNDARPLFLRRDLLARGSVALLAGWIALILVFTVRDAYAYSLPVEGVNLTTLERNILQKKSIRSQDRNMHMLALQAYEQIYQQTKEARWLELAKEEALHLERVSPFDPRVLTSVSRFWATIGDGVRAQEVASAALKTAPWFMPAMDWKAELTGKELLQSAQSVSSWSDPAFQSELQKAHETFSTLQARFEAQRAFLDAEPPESQYPSYQLSGQFLLFESFTNVLASQRGSEAEKQALSEMSAHIASEKNTATLKELYAFMISLAKLNGFTDEAERMRSEFEANVQKDTLQGLEDTIHNWQRWLQSKP</sequence>
<comment type="subcellular location">
    <subcellularLocation>
        <location evidence="1">Membrane</location>
        <topology evidence="1">Multi-pass membrane protein</topology>
    </subcellularLocation>
</comment>
<evidence type="ECO:0000256" key="6">
    <source>
        <dbReference type="SAM" id="Phobius"/>
    </source>
</evidence>
<feature type="transmembrane region" description="Helical" evidence="6">
    <location>
        <begin position="110"/>
        <end position="134"/>
    </location>
</feature>
<evidence type="ECO:0000256" key="4">
    <source>
        <dbReference type="ARBA" id="ARBA00023136"/>
    </source>
</evidence>
<evidence type="ECO:0000256" key="5">
    <source>
        <dbReference type="SAM" id="MobiDB-lite"/>
    </source>
</evidence>
<dbReference type="Pfam" id="PF04932">
    <property type="entry name" value="Wzy_C"/>
    <property type="match status" value="1"/>
</dbReference>
<dbReference type="InterPro" id="IPR051533">
    <property type="entry name" value="WaaL-like"/>
</dbReference>
<feature type="transmembrane region" description="Helical" evidence="6">
    <location>
        <begin position="188"/>
        <end position="212"/>
    </location>
</feature>
<feature type="transmembrane region" description="Helical" evidence="6">
    <location>
        <begin position="36"/>
        <end position="56"/>
    </location>
</feature>
<feature type="transmembrane region" description="Helical" evidence="6">
    <location>
        <begin position="232"/>
        <end position="249"/>
    </location>
</feature>
<evidence type="ECO:0000313" key="8">
    <source>
        <dbReference type="EMBL" id="PTQ57315.1"/>
    </source>
</evidence>
<feature type="transmembrane region" description="Helical" evidence="6">
    <location>
        <begin position="294"/>
        <end position="317"/>
    </location>
</feature>
<dbReference type="PANTHER" id="PTHR37422">
    <property type="entry name" value="TEICHURONIC ACID BIOSYNTHESIS PROTEIN TUAE"/>
    <property type="match status" value="1"/>
</dbReference>
<dbReference type="InterPro" id="IPR007016">
    <property type="entry name" value="O-antigen_ligase-rel_domated"/>
</dbReference>
<keyword evidence="3 6" id="KW-1133">Transmembrane helix</keyword>
<feature type="transmembrane region" description="Helical" evidence="6">
    <location>
        <begin position="581"/>
        <end position="599"/>
    </location>
</feature>
<dbReference type="GO" id="GO:0016020">
    <property type="term" value="C:membrane"/>
    <property type="evidence" value="ECO:0007669"/>
    <property type="project" value="UniProtKB-SubCell"/>
</dbReference>
<keyword evidence="4 6" id="KW-0472">Membrane</keyword>
<gene>
    <name evidence="8" type="ORF">BSOLF_1866</name>
</gene>
<organism evidence="8 9">
    <name type="scientific">Candidatus Carbonibacillus altaicus</name>
    <dbReference type="NCBI Taxonomy" id="2163959"/>
    <lineage>
        <taxon>Bacteria</taxon>
        <taxon>Bacillati</taxon>
        <taxon>Bacillota</taxon>
        <taxon>Bacilli</taxon>
        <taxon>Bacillales</taxon>
        <taxon>Candidatus Carbonibacillus</taxon>
    </lineage>
</organism>
<feature type="domain" description="O-antigen ligase-related" evidence="7">
    <location>
        <begin position="454"/>
        <end position="557"/>
    </location>
</feature>
<name>A0A2R6Y3V1_9BACL</name>
<feature type="transmembrane region" description="Helical" evidence="6">
    <location>
        <begin position="323"/>
        <end position="339"/>
    </location>
</feature>
<dbReference type="PANTHER" id="PTHR37422:SF13">
    <property type="entry name" value="LIPOPOLYSACCHARIDE BIOSYNTHESIS PROTEIN PA4999-RELATED"/>
    <property type="match status" value="1"/>
</dbReference>